<comment type="pathway">
    <text evidence="3 12">Purine metabolism; IMP biosynthesis via de novo pathway; N(1)-(5-phospho-D-ribosyl)glycinamide from 5-phospho-alpha-D-ribose 1-diphosphate: step 2/2.</text>
</comment>
<dbReference type="EC" id="6.3.4.13" evidence="4 12"/>
<dbReference type="Gene3D" id="3.30.1490.20">
    <property type="entry name" value="ATP-grasp fold, A domain"/>
    <property type="match status" value="1"/>
</dbReference>
<dbReference type="SUPFAM" id="SSF51246">
    <property type="entry name" value="Rudiment single hybrid motif"/>
    <property type="match status" value="1"/>
</dbReference>
<protein>
    <recommendedName>
        <fullName evidence="4 12">Phosphoribosylamine--glycine ligase</fullName>
        <ecNumber evidence="4 12">6.3.4.13</ecNumber>
    </recommendedName>
    <alternativeName>
        <fullName evidence="12">GARS</fullName>
    </alternativeName>
    <alternativeName>
        <fullName evidence="10 12">Glycinamide ribonucleotide synthetase</fullName>
    </alternativeName>
    <alternativeName>
        <fullName evidence="11 12">Phosphoribosylglycinamide synthetase</fullName>
    </alternativeName>
</protein>
<keyword evidence="6 13" id="KW-0547">Nucleotide-binding</keyword>
<comment type="catalytic activity">
    <reaction evidence="12">
        <text>5-phospho-beta-D-ribosylamine + glycine + ATP = N(1)-(5-phospho-beta-D-ribosyl)glycinamide + ADP + phosphate + H(+)</text>
        <dbReference type="Rhea" id="RHEA:17453"/>
        <dbReference type="ChEBI" id="CHEBI:15378"/>
        <dbReference type="ChEBI" id="CHEBI:30616"/>
        <dbReference type="ChEBI" id="CHEBI:43474"/>
        <dbReference type="ChEBI" id="CHEBI:57305"/>
        <dbReference type="ChEBI" id="CHEBI:58681"/>
        <dbReference type="ChEBI" id="CHEBI:143788"/>
        <dbReference type="ChEBI" id="CHEBI:456216"/>
        <dbReference type="EC" id="6.3.4.13"/>
    </reaction>
</comment>
<keyword evidence="16" id="KW-1185">Reference proteome</keyword>
<evidence type="ECO:0000256" key="5">
    <source>
        <dbReference type="ARBA" id="ARBA00022598"/>
    </source>
</evidence>
<dbReference type="InterPro" id="IPR016185">
    <property type="entry name" value="PreATP-grasp_dom_sf"/>
</dbReference>
<evidence type="ECO:0000313" key="15">
    <source>
        <dbReference type="EMBL" id="GAA3966471.1"/>
    </source>
</evidence>
<proteinExistence type="inferred from homology"/>
<dbReference type="Gene3D" id="3.40.50.20">
    <property type="match status" value="1"/>
</dbReference>
<dbReference type="InterPro" id="IPR037123">
    <property type="entry name" value="PRibGlycinamide_synth_C_sf"/>
</dbReference>
<dbReference type="InterPro" id="IPR000115">
    <property type="entry name" value="PRibGlycinamide_synth"/>
</dbReference>
<dbReference type="EMBL" id="BAABBO010000011">
    <property type="protein sequence ID" value="GAA3966471.1"/>
    <property type="molecule type" value="Genomic_DNA"/>
</dbReference>
<dbReference type="Gene3D" id="3.30.470.20">
    <property type="entry name" value="ATP-grasp fold, B domain"/>
    <property type="match status" value="1"/>
</dbReference>
<comment type="cofactor">
    <cofactor evidence="2">
        <name>Mg(2+)</name>
        <dbReference type="ChEBI" id="CHEBI:18420"/>
    </cofactor>
</comment>
<dbReference type="SUPFAM" id="SSF52440">
    <property type="entry name" value="PreATP-grasp domain"/>
    <property type="match status" value="1"/>
</dbReference>
<dbReference type="SMART" id="SM01210">
    <property type="entry name" value="GARS_C"/>
    <property type="match status" value="1"/>
</dbReference>
<keyword evidence="5 12" id="KW-0436">Ligase</keyword>
<dbReference type="Proteomes" id="UP001501337">
    <property type="component" value="Unassembled WGS sequence"/>
</dbReference>
<evidence type="ECO:0000256" key="7">
    <source>
        <dbReference type="ARBA" id="ARBA00022755"/>
    </source>
</evidence>
<comment type="cofactor">
    <cofactor evidence="1">
        <name>Mn(2+)</name>
        <dbReference type="ChEBI" id="CHEBI:29035"/>
    </cofactor>
</comment>
<dbReference type="PROSITE" id="PS50975">
    <property type="entry name" value="ATP_GRASP"/>
    <property type="match status" value="1"/>
</dbReference>
<accession>A0ABP7PIY4</accession>
<dbReference type="RefSeq" id="WP_344806931.1">
    <property type="nucleotide sequence ID" value="NZ_BAABBO010000011.1"/>
</dbReference>
<reference evidence="16" key="1">
    <citation type="journal article" date="2019" name="Int. J. Syst. Evol. Microbiol.">
        <title>The Global Catalogue of Microorganisms (GCM) 10K type strain sequencing project: providing services to taxonomists for standard genome sequencing and annotation.</title>
        <authorList>
            <consortium name="The Broad Institute Genomics Platform"/>
            <consortium name="The Broad Institute Genome Sequencing Center for Infectious Disease"/>
            <person name="Wu L."/>
            <person name="Ma J."/>
        </authorList>
    </citation>
    <scope>NUCLEOTIDE SEQUENCE [LARGE SCALE GENOMIC DNA]</scope>
    <source>
        <strain evidence="16">JCM 17555</strain>
    </source>
</reference>
<dbReference type="SUPFAM" id="SSF56059">
    <property type="entry name" value="Glutathione synthetase ATP-binding domain-like"/>
    <property type="match status" value="1"/>
</dbReference>
<evidence type="ECO:0000256" key="11">
    <source>
        <dbReference type="ARBA" id="ARBA00042864"/>
    </source>
</evidence>
<evidence type="ECO:0000256" key="10">
    <source>
        <dbReference type="ARBA" id="ARBA00042242"/>
    </source>
</evidence>
<evidence type="ECO:0000256" key="2">
    <source>
        <dbReference type="ARBA" id="ARBA00001946"/>
    </source>
</evidence>
<dbReference type="PANTHER" id="PTHR43472:SF1">
    <property type="entry name" value="PHOSPHORIBOSYLAMINE--GLYCINE LIGASE, CHLOROPLASTIC"/>
    <property type="match status" value="1"/>
</dbReference>
<dbReference type="InterPro" id="IPR020562">
    <property type="entry name" value="PRibGlycinamide_synth_N"/>
</dbReference>
<dbReference type="Pfam" id="PF02843">
    <property type="entry name" value="GARS_C"/>
    <property type="match status" value="1"/>
</dbReference>
<dbReference type="Gene3D" id="3.90.600.10">
    <property type="entry name" value="Phosphoribosylglycinamide synthetase, C-terminal domain"/>
    <property type="match status" value="1"/>
</dbReference>
<dbReference type="InterPro" id="IPR011054">
    <property type="entry name" value="Rudment_hybrid_motif"/>
</dbReference>
<name>A0ABP7PIY4_9GAMM</name>
<evidence type="ECO:0000256" key="3">
    <source>
        <dbReference type="ARBA" id="ARBA00005174"/>
    </source>
</evidence>
<evidence type="ECO:0000256" key="8">
    <source>
        <dbReference type="ARBA" id="ARBA00022840"/>
    </source>
</evidence>
<comment type="caution">
    <text evidence="15">The sequence shown here is derived from an EMBL/GenBank/DDBJ whole genome shotgun (WGS) entry which is preliminary data.</text>
</comment>
<dbReference type="GO" id="GO:0016874">
    <property type="term" value="F:ligase activity"/>
    <property type="evidence" value="ECO:0007669"/>
    <property type="project" value="UniProtKB-KW"/>
</dbReference>
<sequence>MKALVIGSGGREHALAWKLAQSSRVDAVLVAPGNAGTALEPGVSNVALDMLDFAGIEALVKAESIDFIIVGPEAPLVAGIVDYFRARQIPIFGPSQAAAQLEGSKAFTKHFLARHGIPTAAYETFTNPDEAISYIRQQGAPIVVKADGLAAGKGVIVAETIDQAEAAVRDMLEGNSFGDAGHRVVIEDCLVGEEASFIVMVDGSNIVAMASSQDHKRIGDADTGLNTGGMGAYSPAPVVTPAIHERIMAEVIEPTVQGMAADGIPYTGFLYAGLMIAADGTPNVIEFNCRFGDPETQPVLMRLDSDFAELILAGIEARLDQVSCDWTEASALGVVLAAGGYPEAYGKGKVIHGLDEQGDVTAEALGLPAGVLKVFHAGTSSQPGAENALTTNGGRVLCVTALGSSVAEAQARAYAGVDRISWDGMYCRRDIGYRAVAREQGKA</sequence>
<evidence type="ECO:0000259" key="14">
    <source>
        <dbReference type="PROSITE" id="PS50975"/>
    </source>
</evidence>
<dbReference type="SMART" id="SM01209">
    <property type="entry name" value="GARS_A"/>
    <property type="match status" value="1"/>
</dbReference>
<evidence type="ECO:0000256" key="1">
    <source>
        <dbReference type="ARBA" id="ARBA00001936"/>
    </source>
</evidence>
<evidence type="ECO:0000256" key="4">
    <source>
        <dbReference type="ARBA" id="ARBA00013255"/>
    </source>
</evidence>
<dbReference type="HAMAP" id="MF_00138">
    <property type="entry name" value="GARS"/>
    <property type="match status" value="1"/>
</dbReference>
<organism evidence="15 16">
    <name type="scientific">Allohahella marinimesophila</name>
    <dbReference type="NCBI Taxonomy" id="1054972"/>
    <lineage>
        <taxon>Bacteria</taxon>
        <taxon>Pseudomonadati</taxon>
        <taxon>Pseudomonadota</taxon>
        <taxon>Gammaproteobacteria</taxon>
        <taxon>Oceanospirillales</taxon>
        <taxon>Hahellaceae</taxon>
        <taxon>Allohahella</taxon>
    </lineage>
</organism>
<dbReference type="InterPro" id="IPR020559">
    <property type="entry name" value="PRibGlycinamide_synth_CS"/>
</dbReference>
<dbReference type="PROSITE" id="PS00184">
    <property type="entry name" value="GARS"/>
    <property type="match status" value="1"/>
</dbReference>
<evidence type="ECO:0000256" key="9">
    <source>
        <dbReference type="ARBA" id="ARBA00038345"/>
    </source>
</evidence>
<evidence type="ECO:0000313" key="16">
    <source>
        <dbReference type="Proteomes" id="UP001501337"/>
    </source>
</evidence>
<dbReference type="InterPro" id="IPR011761">
    <property type="entry name" value="ATP-grasp"/>
</dbReference>
<dbReference type="Pfam" id="PF01071">
    <property type="entry name" value="GARS_A"/>
    <property type="match status" value="1"/>
</dbReference>
<dbReference type="InterPro" id="IPR020561">
    <property type="entry name" value="PRibGlycinamid_synth_ATP-grasp"/>
</dbReference>
<gene>
    <name evidence="12 15" type="primary">purD</name>
    <name evidence="15" type="ORF">GCM10022278_25440</name>
</gene>
<feature type="domain" description="ATP-grasp" evidence="14">
    <location>
        <begin position="109"/>
        <end position="316"/>
    </location>
</feature>
<evidence type="ECO:0000256" key="12">
    <source>
        <dbReference type="HAMAP-Rule" id="MF_00138"/>
    </source>
</evidence>
<dbReference type="Pfam" id="PF02844">
    <property type="entry name" value="GARS_N"/>
    <property type="match status" value="1"/>
</dbReference>
<comment type="similarity">
    <text evidence="9 12">Belongs to the GARS family.</text>
</comment>
<dbReference type="PANTHER" id="PTHR43472">
    <property type="entry name" value="PHOSPHORIBOSYLAMINE--GLYCINE LIGASE"/>
    <property type="match status" value="1"/>
</dbReference>
<keyword evidence="7 12" id="KW-0658">Purine biosynthesis</keyword>
<keyword evidence="8 13" id="KW-0067">ATP-binding</keyword>
<dbReference type="InterPro" id="IPR013815">
    <property type="entry name" value="ATP_grasp_subdomain_1"/>
</dbReference>
<evidence type="ECO:0000256" key="13">
    <source>
        <dbReference type="PROSITE-ProRule" id="PRU00409"/>
    </source>
</evidence>
<dbReference type="InterPro" id="IPR020560">
    <property type="entry name" value="PRibGlycinamide_synth_C-dom"/>
</dbReference>
<evidence type="ECO:0000256" key="6">
    <source>
        <dbReference type="ARBA" id="ARBA00022741"/>
    </source>
</evidence>
<dbReference type="NCBIfam" id="TIGR00877">
    <property type="entry name" value="purD"/>
    <property type="match status" value="1"/>
</dbReference>